<name>A0A346NHM5_9ALTE</name>
<dbReference type="SUPFAM" id="SSF53335">
    <property type="entry name" value="S-adenosyl-L-methionine-dependent methyltransferases"/>
    <property type="match status" value="1"/>
</dbReference>
<keyword evidence="2" id="KW-0808">Transferase</keyword>
<evidence type="ECO:0000256" key="1">
    <source>
        <dbReference type="SAM" id="SignalP"/>
    </source>
</evidence>
<dbReference type="GO" id="GO:0008168">
    <property type="term" value="F:methyltransferase activity"/>
    <property type="evidence" value="ECO:0007669"/>
    <property type="project" value="UniProtKB-KW"/>
</dbReference>
<accession>A0A346NHM5</accession>
<proteinExistence type="predicted"/>
<dbReference type="PIRSF" id="PIRSF031679">
    <property type="entry name" value="Mtase_Alr7345_prd"/>
    <property type="match status" value="1"/>
</dbReference>
<organism evidence="2 3">
    <name type="scientific">Salinimonas sediminis</name>
    <dbReference type="NCBI Taxonomy" id="2303538"/>
    <lineage>
        <taxon>Bacteria</taxon>
        <taxon>Pseudomonadati</taxon>
        <taxon>Pseudomonadota</taxon>
        <taxon>Gammaproteobacteria</taxon>
        <taxon>Alteromonadales</taxon>
        <taxon>Alteromonadaceae</taxon>
        <taxon>Alteromonas/Salinimonas group</taxon>
        <taxon>Salinimonas</taxon>
    </lineage>
</organism>
<keyword evidence="2" id="KW-0489">Methyltransferase</keyword>
<dbReference type="KEGG" id="salm:D0Y50_00800"/>
<dbReference type="OrthoDB" id="9801692at2"/>
<dbReference type="EMBL" id="CP031769">
    <property type="protein sequence ID" value="AXR05032.1"/>
    <property type="molecule type" value="Genomic_DNA"/>
</dbReference>
<dbReference type="RefSeq" id="WP_117315025.1">
    <property type="nucleotide sequence ID" value="NZ_CP031769.1"/>
</dbReference>
<dbReference type="Proteomes" id="UP000262073">
    <property type="component" value="Chromosome"/>
</dbReference>
<dbReference type="Gene3D" id="3.40.50.150">
    <property type="entry name" value="Vaccinia Virus protein VP39"/>
    <property type="match status" value="1"/>
</dbReference>
<evidence type="ECO:0000313" key="2">
    <source>
        <dbReference type="EMBL" id="AXR05032.1"/>
    </source>
</evidence>
<keyword evidence="3" id="KW-1185">Reference proteome</keyword>
<keyword evidence="1" id="KW-0732">Signal</keyword>
<evidence type="ECO:0000313" key="3">
    <source>
        <dbReference type="Proteomes" id="UP000262073"/>
    </source>
</evidence>
<dbReference type="GO" id="GO:0032259">
    <property type="term" value="P:methylation"/>
    <property type="evidence" value="ECO:0007669"/>
    <property type="project" value="UniProtKB-KW"/>
</dbReference>
<sequence length="271" mass="29771">MKHTMRLVAASVLAMSVASAAVADPISDAVKSEHRSADAKLRDEFRNPQQTLRFFGVEPSDTVVEIWPGGGWYTDILAPLVGKDGQLIAAHFHVDSDTRDYYRESLSQFKQKVAEHAPYKGIQITAFDPTDALDIAKPGSADVVLTFRNVHNWYFNAGEDGMSNAFNAFFKALKPGGVLGLVEHQLPESYADGQMEKSGYMKKSVVVKAAEAAGFKLEAESAINANPLDTSDHPKGVWTLPPSLRLNDQDQDKYLAIGESNRMTLKFVKPK</sequence>
<gene>
    <name evidence="2" type="ORF">D0Y50_00800</name>
</gene>
<reference evidence="2 3" key="1">
    <citation type="submission" date="2018-08" db="EMBL/GenBank/DDBJ databases">
        <title>Salinimonas sediminis sp. nov., a piezophilic bacterium isolated from a deep-sea sediment sample from the New Britain Trench.</title>
        <authorList>
            <person name="Cao J."/>
        </authorList>
    </citation>
    <scope>NUCLEOTIDE SEQUENCE [LARGE SCALE GENOMIC DNA]</scope>
    <source>
        <strain evidence="2 3">N102</strain>
    </source>
</reference>
<dbReference type="InterPro" id="IPR016980">
    <property type="entry name" value="S-AdoMet-dep_MeTrfase_Alr7345"/>
</dbReference>
<dbReference type="AlphaFoldDB" id="A0A346NHM5"/>
<protein>
    <submittedName>
        <fullName evidence="2">Methyltransferase</fullName>
    </submittedName>
</protein>
<feature type="chain" id="PRO_5016616453" evidence="1">
    <location>
        <begin position="21"/>
        <end position="271"/>
    </location>
</feature>
<feature type="signal peptide" evidence="1">
    <location>
        <begin position="1"/>
        <end position="20"/>
    </location>
</feature>
<dbReference type="InterPro" id="IPR029063">
    <property type="entry name" value="SAM-dependent_MTases_sf"/>
</dbReference>